<dbReference type="Gene3D" id="3.40.50.150">
    <property type="entry name" value="Vaccinia Virus protein VP39"/>
    <property type="match status" value="1"/>
</dbReference>
<accession>A0ABU5MZT1</accession>
<dbReference type="EMBL" id="JARVCO010000012">
    <property type="protein sequence ID" value="MDZ8119715.1"/>
    <property type="molecule type" value="Genomic_DNA"/>
</dbReference>
<dbReference type="PANTHER" id="PTHR43591:SF24">
    <property type="entry name" value="2-METHOXY-6-POLYPRENYL-1,4-BENZOQUINOL METHYLASE, MITOCHONDRIAL"/>
    <property type="match status" value="1"/>
</dbReference>
<keyword evidence="3 5" id="KW-0808">Transferase</keyword>
<keyword evidence="4" id="KW-0949">S-adenosyl-L-methionine</keyword>
<dbReference type="CDD" id="cd02440">
    <property type="entry name" value="AdoMet_MTases"/>
    <property type="match status" value="1"/>
</dbReference>
<comment type="caution">
    <text evidence="5">The sequence shown here is derived from an EMBL/GenBank/DDBJ whole genome shotgun (WGS) entry which is preliminary data.</text>
</comment>
<evidence type="ECO:0000256" key="3">
    <source>
        <dbReference type="ARBA" id="ARBA00022679"/>
    </source>
</evidence>
<keyword evidence="6" id="KW-1185">Reference proteome</keyword>
<reference evidence="5 6" key="1">
    <citation type="journal article" date="2024" name="Appl. Environ. Microbiol.">
        <title>Pontiella agarivorans sp. nov., a novel marine anaerobic bacterium capable of degrading macroalgal polysaccharides and fixing nitrogen.</title>
        <authorList>
            <person name="Liu N."/>
            <person name="Kivenson V."/>
            <person name="Peng X."/>
            <person name="Cui Z."/>
            <person name="Lankiewicz T.S."/>
            <person name="Gosselin K.M."/>
            <person name="English C.J."/>
            <person name="Blair E.M."/>
            <person name="O'Malley M.A."/>
            <person name="Valentine D.L."/>
        </authorList>
    </citation>
    <scope>NUCLEOTIDE SEQUENCE [LARGE SCALE GENOMIC DNA]</scope>
    <source>
        <strain evidence="5 6">NLcol2</strain>
    </source>
</reference>
<keyword evidence="1" id="KW-0474">Menaquinone biosynthesis</keyword>
<organism evidence="5 6">
    <name type="scientific">Pontiella agarivorans</name>
    <dbReference type="NCBI Taxonomy" id="3038953"/>
    <lineage>
        <taxon>Bacteria</taxon>
        <taxon>Pseudomonadati</taxon>
        <taxon>Kiritimatiellota</taxon>
        <taxon>Kiritimatiellia</taxon>
        <taxon>Kiritimatiellales</taxon>
        <taxon>Pontiellaceae</taxon>
        <taxon>Pontiella</taxon>
    </lineage>
</organism>
<dbReference type="InterPro" id="IPR029063">
    <property type="entry name" value="SAM-dependent_MTases_sf"/>
</dbReference>
<dbReference type="SUPFAM" id="SSF53335">
    <property type="entry name" value="S-adenosyl-L-methionine-dependent methyltransferases"/>
    <property type="match status" value="1"/>
</dbReference>
<proteinExistence type="predicted"/>
<sequence length="244" mass="27361">MNARFHLKPMDYIQTPESKLTFNRSLFAEVAPKYDFITKALSFGRDTAWKRALVAGLPAAERPACIDLACGTGDITRLLAERYPDGEITGFDLTPSMLDRAAQLTRSRNIRFLEGSMQHLPFESGSLDLVTGGYALRNAPDLNQTIDEIARVLRPGGTAAFLDFSKPRNAAGQRITHFALKFWGGLWGTLLHGNPDVYGYIADSLKLYPDRTELRERFEKRGFVPQKRTLLFGGMLEISRFKKG</sequence>
<keyword evidence="5" id="KW-0830">Ubiquinone</keyword>
<dbReference type="PANTHER" id="PTHR43591">
    <property type="entry name" value="METHYLTRANSFERASE"/>
    <property type="match status" value="1"/>
</dbReference>
<dbReference type="Proteomes" id="UP001290861">
    <property type="component" value="Unassembled WGS sequence"/>
</dbReference>
<dbReference type="PROSITE" id="PS01184">
    <property type="entry name" value="UBIE_2"/>
    <property type="match status" value="1"/>
</dbReference>
<evidence type="ECO:0000313" key="6">
    <source>
        <dbReference type="Proteomes" id="UP001290861"/>
    </source>
</evidence>
<evidence type="ECO:0000256" key="4">
    <source>
        <dbReference type="ARBA" id="ARBA00022691"/>
    </source>
</evidence>
<dbReference type="InterPro" id="IPR023576">
    <property type="entry name" value="UbiE/COQ5_MeTrFase_CS"/>
</dbReference>
<evidence type="ECO:0000256" key="1">
    <source>
        <dbReference type="ARBA" id="ARBA00022428"/>
    </source>
</evidence>
<dbReference type="EC" id="2.1.1.-" evidence="5"/>
<dbReference type="RefSeq" id="WP_322609498.1">
    <property type="nucleotide sequence ID" value="NZ_JARVCO010000012.1"/>
</dbReference>
<dbReference type="Pfam" id="PF01209">
    <property type="entry name" value="Ubie_methyltran"/>
    <property type="match status" value="1"/>
</dbReference>
<protein>
    <submittedName>
        <fullName evidence="5">Ubiquinone/menaquinone biosynthesis methyltransferase</fullName>
        <ecNumber evidence="5">2.1.1.-</ecNumber>
    </submittedName>
</protein>
<gene>
    <name evidence="5" type="ORF">P9H32_13890</name>
</gene>
<evidence type="ECO:0000313" key="5">
    <source>
        <dbReference type="EMBL" id="MDZ8119715.1"/>
    </source>
</evidence>
<dbReference type="InterPro" id="IPR004033">
    <property type="entry name" value="UbiE/COQ5_MeTrFase"/>
</dbReference>
<dbReference type="GO" id="GO:0032259">
    <property type="term" value="P:methylation"/>
    <property type="evidence" value="ECO:0007669"/>
    <property type="project" value="UniProtKB-KW"/>
</dbReference>
<keyword evidence="2 5" id="KW-0489">Methyltransferase</keyword>
<name>A0ABU5MZT1_9BACT</name>
<evidence type="ECO:0000256" key="2">
    <source>
        <dbReference type="ARBA" id="ARBA00022603"/>
    </source>
</evidence>
<dbReference type="GO" id="GO:0008168">
    <property type="term" value="F:methyltransferase activity"/>
    <property type="evidence" value="ECO:0007669"/>
    <property type="project" value="UniProtKB-KW"/>
</dbReference>
<dbReference type="PROSITE" id="PS51608">
    <property type="entry name" value="SAM_MT_UBIE"/>
    <property type="match status" value="1"/>
</dbReference>
<dbReference type="NCBIfam" id="TIGR01934">
    <property type="entry name" value="MenG_MenH_UbiE"/>
    <property type="match status" value="1"/>
</dbReference>